<sequence length="1253" mass="139739">MFSRDLANIEDLKEYLQGTPFASSAIDILTGGMGNFTCRLRLISRYENQSTLVLKHGKPYVFTSDIKIPLSLERQKFEVEALKIVRECIPGNSFVTVPKVFLFDEKESVIIMEDCGDQSTTLKQFVLDEKCTPDVAETIGSELGTFLRQVHGTINRERYPMVCDLFETNVEGKRISAWATFGRLVSTLKLEDELPALDSPLDVGEDDMRAISEVAERVSAMILKARDTLVMGDFWPGNIMLSLDSQTGVVNRISIIDWELSKTGEPGSDVGQFTAEVDLLRRFCPSFNDTGTKMLSAFYSSYSVEEDIYRMAVLHWGAHLIAWTPRVPWGSREETREMVAKGIKLIVAVNLNWVNMEPSPTKVYLPPSFSYPIKISSIDAVASSDIARGTRLLSYSFVYLGQAPGSQPETRFGTWESAIDGTLQTWNINVGDVISQKKAKEKPVAIIIEPCKHGMQLHGLCVLCGKDMTNIDYIGFSDTSRASIQMTHSASGPTVSFEEAQRIERETAQRLLKDRKLSLIVDLDQTIVHATVDPTVGEWIAEGEAWETRRAAKGLGQDDDNPDDQCNPNWDALKDVKKFRLGPETLGSSPRAKGKVLANKGVENDGCIYYIKPRPRWQEFLREMAELFEMHVYTMGTRAYAEEVCAAIDPDGKAFGGRILSRDESGSLTQKSLQRLFPCDTSMVVIIDDRADVWEWSPNLLKVIPFDFFVGIGDINSTFLPKVEPLTVSAPPSSASAEVSTPGSTLAISESSPTPEEVERSEEETKTMLSRNSETLNAQVQERPLAKMQEELKQFPVAEGRPLQSLSERLETEEERLETTSTEREKEKKEADKEINTEGELDKPDAESKQLLKPEQLPRRALLENNDLELRRVNEILSEIHYKFFNAYDARSKKPEEPSQKRKAGSSKSNKPLYDVTRIIPEMRSEVLKGVHLLFSSVIPLDTRPESTEIWRMANMFGAKCSTELTPETTHVVAAKRGTVKVDAARRRGNIKVVWLAWFTDSVALWQRQDETRYLLDMPPAAGPSTSPPTASSDLDIDVDDEDWDLDSPPTSGGVALGVSSNAGFHANEINWNDINDEVEAAMMESDDEEGEEVRSVRSDRSGIRSGNASEEEWSDESNSVVSANSTPKSKRKRLRSITPSEITGLNRDSDGLRSPLSKRKKVAADRSGMSKLKVAIHADDLRRPDSRETSATPTKLTGSRSNSPGNESDMEEVTGPGSRGRDDEGESEDDDESELESAEDDFLTRELENEWG</sequence>
<evidence type="ECO:0000256" key="6">
    <source>
        <dbReference type="ARBA" id="ARBA00048336"/>
    </source>
</evidence>
<comment type="catalytic activity">
    <reaction evidence="6">
        <text>O-phospho-L-threonyl-[protein] + H2O = L-threonyl-[protein] + phosphate</text>
        <dbReference type="Rhea" id="RHEA:47004"/>
        <dbReference type="Rhea" id="RHEA-COMP:11060"/>
        <dbReference type="Rhea" id="RHEA-COMP:11605"/>
        <dbReference type="ChEBI" id="CHEBI:15377"/>
        <dbReference type="ChEBI" id="CHEBI:30013"/>
        <dbReference type="ChEBI" id="CHEBI:43474"/>
        <dbReference type="ChEBI" id="CHEBI:61977"/>
        <dbReference type="EC" id="3.1.3.16"/>
    </reaction>
</comment>
<dbReference type="InterPro" id="IPR011947">
    <property type="entry name" value="FCP1_euk"/>
</dbReference>
<comment type="subcellular location">
    <subcellularLocation>
        <location evidence="1">Nucleus</location>
    </subcellularLocation>
</comment>
<feature type="region of interest" description="Disordered" evidence="7">
    <location>
        <begin position="891"/>
        <end position="910"/>
    </location>
</feature>
<feature type="region of interest" description="Disordered" evidence="7">
    <location>
        <begin position="1017"/>
        <end position="1057"/>
    </location>
</feature>
<dbReference type="PANTHER" id="PTHR23081:SF36">
    <property type="entry name" value="RNA POLYMERASE II SUBUNIT A C-TERMINAL DOMAIN PHOSPHATASE"/>
    <property type="match status" value="1"/>
</dbReference>
<dbReference type="SUPFAM" id="SSF56112">
    <property type="entry name" value="Protein kinase-like (PK-like)"/>
    <property type="match status" value="1"/>
</dbReference>
<feature type="compositionally biased region" description="Low complexity" evidence="7">
    <location>
        <begin position="1019"/>
        <end position="1034"/>
    </location>
</feature>
<keyword evidence="4" id="KW-0539">Nucleus</keyword>
<organism evidence="10 11">
    <name type="scientific">Lentinula aff. detonsa</name>
    <dbReference type="NCBI Taxonomy" id="2804958"/>
    <lineage>
        <taxon>Eukaryota</taxon>
        <taxon>Fungi</taxon>
        <taxon>Dikarya</taxon>
        <taxon>Basidiomycota</taxon>
        <taxon>Agaricomycotina</taxon>
        <taxon>Agaricomycetes</taxon>
        <taxon>Agaricomycetidae</taxon>
        <taxon>Agaricales</taxon>
        <taxon>Marasmiineae</taxon>
        <taxon>Omphalotaceae</taxon>
        <taxon>Lentinula</taxon>
    </lineage>
</organism>
<dbReference type="InterPro" id="IPR039189">
    <property type="entry name" value="Fcp1"/>
</dbReference>
<dbReference type="PROSITE" id="PS50172">
    <property type="entry name" value="BRCT"/>
    <property type="match status" value="1"/>
</dbReference>
<evidence type="ECO:0000256" key="2">
    <source>
        <dbReference type="ARBA" id="ARBA00013081"/>
    </source>
</evidence>
<dbReference type="NCBIfam" id="TIGR02250">
    <property type="entry name" value="FCP1_euk"/>
    <property type="match status" value="1"/>
</dbReference>
<dbReference type="InterPro" id="IPR002575">
    <property type="entry name" value="Aminoglycoside_PTrfase"/>
</dbReference>
<keyword evidence="11" id="KW-1185">Reference proteome</keyword>
<dbReference type="GO" id="GO:0008420">
    <property type="term" value="F:RNA polymerase II CTD heptapeptide repeat phosphatase activity"/>
    <property type="evidence" value="ECO:0007669"/>
    <property type="project" value="InterPro"/>
</dbReference>
<feature type="compositionally biased region" description="Basic and acidic residues" evidence="7">
    <location>
        <begin position="1093"/>
        <end position="1103"/>
    </location>
</feature>
<feature type="compositionally biased region" description="Acidic residues" evidence="7">
    <location>
        <begin position="1224"/>
        <end position="1242"/>
    </location>
</feature>
<dbReference type="SUPFAM" id="SSF56784">
    <property type="entry name" value="HAD-like"/>
    <property type="match status" value="1"/>
</dbReference>
<feature type="compositionally biased region" description="Acidic residues" evidence="7">
    <location>
        <begin position="1083"/>
        <end position="1092"/>
    </location>
</feature>
<dbReference type="InterPro" id="IPR004274">
    <property type="entry name" value="FCP1_dom"/>
</dbReference>
<feature type="compositionally biased region" description="Low complexity" evidence="7">
    <location>
        <begin position="728"/>
        <end position="742"/>
    </location>
</feature>
<dbReference type="Pfam" id="PF12738">
    <property type="entry name" value="PTCB-BRCT"/>
    <property type="match status" value="1"/>
</dbReference>
<feature type="compositionally biased region" description="Basic and acidic residues" evidence="7">
    <location>
        <begin position="817"/>
        <end position="854"/>
    </location>
</feature>
<dbReference type="Proteomes" id="UP001163798">
    <property type="component" value="Unassembled WGS sequence"/>
</dbReference>
<feature type="domain" description="BRCT" evidence="8">
    <location>
        <begin position="923"/>
        <end position="1016"/>
    </location>
</feature>
<evidence type="ECO:0000256" key="1">
    <source>
        <dbReference type="ARBA" id="ARBA00004123"/>
    </source>
</evidence>
<feature type="compositionally biased region" description="Polar residues" evidence="7">
    <location>
        <begin position="1190"/>
        <end position="1207"/>
    </location>
</feature>
<feature type="region of interest" description="Disordered" evidence="7">
    <location>
        <begin position="728"/>
        <end position="778"/>
    </location>
</feature>
<dbReference type="Gene3D" id="3.90.1200.10">
    <property type="match status" value="1"/>
</dbReference>
<feature type="compositionally biased region" description="Acidic residues" evidence="7">
    <location>
        <begin position="1035"/>
        <end position="1046"/>
    </location>
</feature>
<dbReference type="Gene3D" id="3.30.200.20">
    <property type="entry name" value="Phosphorylase Kinase, domain 1"/>
    <property type="match status" value="1"/>
</dbReference>
<feature type="compositionally biased region" description="Basic and acidic residues" evidence="7">
    <location>
        <begin position="1177"/>
        <end position="1189"/>
    </location>
</feature>
<name>A0AA38TZC2_9AGAR</name>
<evidence type="ECO:0000313" key="10">
    <source>
        <dbReference type="EMBL" id="KAJ3789959.1"/>
    </source>
</evidence>
<evidence type="ECO:0000256" key="4">
    <source>
        <dbReference type="ARBA" id="ARBA00023242"/>
    </source>
</evidence>
<evidence type="ECO:0000259" key="9">
    <source>
        <dbReference type="PROSITE" id="PS50969"/>
    </source>
</evidence>
<dbReference type="Gene3D" id="3.40.50.10190">
    <property type="entry name" value="BRCT domain"/>
    <property type="match status" value="1"/>
</dbReference>
<reference evidence="10" key="1">
    <citation type="submission" date="2022-08" db="EMBL/GenBank/DDBJ databases">
        <authorList>
            <consortium name="DOE Joint Genome Institute"/>
            <person name="Min B."/>
            <person name="Riley R."/>
            <person name="Sierra-Patev S."/>
            <person name="Naranjo-Ortiz M."/>
            <person name="Looney B."/>
            <person name="Konkel Z."/>
            <person name="Slot J.C."/>
            <person name="Sakamoto Y."/>
            <person name="Steenwyk J.L."/>
            <person name="Rokas A."/>
            <person name="Carro J."/>
            <person name="Camarero S."/>
            <person name="Ferreira P."/>
            <person name="Molpeceres G."/>
            <person name="Ruiz-Duenas F.J."/>
            <person name="Serrano A."/>
            <person name="Henrissat B."/>
            <person name="Drula E."/>
            <person name="Hughes K.W."/>
            <person name="Mata J.L."/>
            <person name="Ishikawa N.K."/>
            <person name="Vargas-Isla R."/>
            <person name="Ushijima S."/>
            <person name="Smith C.A."/>
            <person name="Ahrendt S."/>
            <person name="Andreopoulos W."/>
            <person name="He G."/>
            <person name="Labutti K."/>
            <person name="Lipzen A."/>
            <person name="Ng V."/>
            <person name="Sandor L."/>
            <person name="Barry K."/>
            <person name="Martinez A.T."/>
            <person name="Xiao Y."/>
            <person name="Gibbons J.G."/>
            <person name="Terashima K."/>
            <person name="Hibbett D.S."/>
            <person name="Grigoriev I.V."/>
        </authorList>
    </citation>
    <scope>NUCLEOTIDE SEQUENCE</scope>
    <source>
        <strain evidence="10">TFB10291</strain>
    </source>
</reference>
<feature type="compositionally biased region" description="Polar residues" evidence="7">
    <location>
        <begin position="767"/>
        <end position="778"/>
    </location>
</feature>
<comment type="catalytic activity">
    <reaction evidence="5">
        <text>O-phospho-L-seryl-[protein] + H2O = L-seryl-[protein] + phosphate</text>
        <dbReference type="Rhea" id="RHEA:20629"/>
        <dbReference type="Rhea" id="RHEA-COMP:9863"/>
        <dbReference type="Rhea" id="RHEA-COMP:11604"/>
        <dbReference type="ChEBI" id="CHEBI:15377"/>
        <dbReference type="ChEBI" id="CHEBI:29999"/>
        <dbReference type="ChEBI" id="CHEBI:43474"/>
        <dbReference type="ChEBI" id="CHEBI:83421"/>
        <dbReference type="EC" id="3.1.3.16"/>
    </reaction>
</comment>
<evidence type="ECO:0000256" key="5">
    <source>
        <dbReference type="ARBA" id="ARBA00047761"/>
    </source>
</evidence>
<dbReference type="InterPro" id="IPR001357">
    <property type="entry name" value="BRCT_dom"/>
</dbReference>
<feature type="region of interest" description="Disordered" evidence="7">
    <location>
        <begin position="795"/>
        <end position="854"/>
    </location>
</feature>
<dbReference type="PROSITE" id="PS50969">
    <property type="entry name" value="FCP1"/>
    <property type="match status" value="1"/>
</dbReference>
<dbReference type="Gene3D" id="3.40.50.1000">
    <property type="entry name" value="HAD superfamily/HAD-like"/>
    <property type="match status" value="1"/>
</dbReference>
<dbReference type="CDD" id="cd17729">
    <property type="entry name" value="BRCT_CTDP1"/>
    <property type="match status" value="1"/>
</dbReference>
<dbReference type="EMBL" id="MU793254">
    <property type="protein sequence ID" value="KAJ3789959.1"/>
    <property type="molecule type" value="Genomic_DNA"/>
</dbReference>
<dbReference type="GO" id="GO:0005634">
    <property type="term" value="C:nucleus"/>
    <property type="evidence" value="ECO:0007669"/>
    <property type="project" value="UniProtKB-SubCell"/>
</dbReference>
<feature type="compositionally biased region" description="Basic and acidic residues" evidence="7">
    <location>
        <begin position="891"/>
        <end position="900"/>
    </location>
</feature>
<feature type="compositionally biased region" description="Polar residues" evidence="7">
    <location>
        <begin position="1117"/>
        <end position="1128"/>
    </location>
</feature>
<dbReference type="Pfam" id="PF01636">
    <property type="entry name" value="APH"/>
    <property type="match status" value="1"/>
</dbReference>
<dbReference type="EC" id="3.1.3.16" evidence="2"/>
<evidence type="ECO:0000256" key="3">
    <source>
        <dbReference type="ARBA" id="ARBA00022801"/>
    </source>
</evidence>
<feature type="compositionally biased region" description="Basic and acidic residues" evidence="7">
    <location>
        <begin position="1243"/>
        <end position="1253"/>
    </location>
</feature>
<evidence type="ECO:0000313" key="11">
    <source>
        <dbReference type="Proteomes" id="UP001163798"/>
    </source>
</evidence>
<comment type="caution">
    <text evidence="10">The sequence shown here is derived from an EMBL/GenBank/DDBJ whole genome shotgun (WGS) entry which is preliminary data.</text>
</comment>
<dbReference type="PANTHER" id="PTHR23081">
    <property type="entry name" value="RNA POLYMERASE II CTD PHOSPHATASE"/>
    <property type="match status" value="1"/>
</dbReference>
<dbReference type="InterPro" id="IPR011009">
    <property type="entry name" value="Kinase-like_dom_sf"/>
</dbReference>
<feature type="domain" description="FCP1 homology" evidence="9">
    <location>
        <begin position="512"/>
        <end position="726"/>
    </location>
</feature>
<dbReference type="InterPro" id="IPR036420">
    <property type="entry name" value="BRCT_dom_sf"/>
</dbReference>
<dbReference type="SMART" id="SM00577">
    <property type="entry name" value="CPDc"/>
    <property type="match status" value="1"/>
</dbReference>
<gene>
    <name evidence="10" type="ORF">GGU10DRAFT_425294</name>
</gene>
<dbReference type="SUPFAM" id="SSF52113">
    <property type="entry name" value="BRCT domain"/>
    <property type="match status" value="1"/>
</dbReference>
<feature type="region of interest" description="Disordered" evidence="7">
    <location>
        <begin position="1083"/>
        <end position="1253"/>
    </location>
</feature>
<dbReference type="CDD" id="cd07521">
    <property type="entry name" value="HAD_FCP1-like"/>
    <property type="match status" value="1"/>
</dbReference>
<keyword evidence="3" id="KW-0378">Hydrolase</keyword>
<dbReference type="InterPro" id="IPR023214">
    <property type="entry name" value="HAD_sf"/>
</dbReference>
<protein>
    <recommendedName>
        <fullName evidence="2">protein-serine/threonine phosphatase</fullName>
        <ecNumber evidence="2">3.1.3.16</ecNumber>
    </recommendedName>
</protein>
<dbReference type="Pfam" id="PF03031">
    <property type="entry name" value="NIF"/>
    <property type="match status" value="1"/>
</dbReference>
<dbReference type="AlphaFoldDB" id="A0AA38TZC2"/>
<proteinExistence type="predicted"/>
<evidence type="ECO:0000259" key="8">
    <source>
        <dbReference type="PROSITE" id="PS50172"/>
    </source>
</evidence>
<evidence type="ECO:0000256" key="7">
    <source>
        <dbReference type="SAM" id="MobiDB-lite"/>
    </source>
</evidence>
<dbReference type="SMART" id="SM00292">
    <property type="entry name" value="BRCT"/>
    <property type="match status" value="1"/>
</dbReference>
<dbReference type="InterPro" id="IPR036412">
    <property type="entry name" value="HAD-like_sf"/>
</dbReference>
<accession>A0AA38TZC2</accession>